<dbReference type="Pfam" id="PF01484">
    <property type="entry name" value="Col_cuticle_N"/>
    <property type="match status" value="1"/>
</dbReference>
<dbReference type="PANTHER" id="PTHR24637">
    <property type="entry name" value="COLLAGEN"/>
    <property type="match status" value="1"/>
</dbReference>
<reference evidence="6" key="2">
    <citation type="journal article" date="2016" name="Sci. Rep.">
        <title>Dictyocaulus viviparus genome, variome and transcriptome elucidate lungworm biology and support future intervention.</title>
        <authorList>
            <person name="McNulty S.N."/>
            <person name="Strube C."/>
            <person name="Rosa B.A."/>
            <person name="Martin J.C."/>
            <person name="Tyagi R."/>
            <person name="Choi Y.J."/>
            <person name="Wang Q."/>
            <person name="Hallsworth Pepin K."/>
            <person name="Zhang X."/>
            <person name="Ozersky P."/>
            <person name="Wilson R.K."/>
            <person name="Sternberg P.W."/>
            <person name="Gasser R.B."/>
            <person name="Mitreva M."/>
        </authorList>
    </citation>
    <scope>NUCLEOTIDE SEQUENCE [LARGE SCALE GENOMIC DNA]</scope>
    <source>
        <strain evidence="6">HannoverDv2000</strain>
    </source>
</reference>
<keyword evidence="3" id="KW-1133">Transmembrane helix</keyword>
<dbReference type="GO" id="GO:0005581">
    <property type="term" value="C:collagen trimer"/>
    <property type="evidence" value="ECO:0007669"/>
    <property type="project" value="UniProtKB-KW"/>
</dbReference>
<feature type="transmembrane region" description="Helical" evidence="3">
    <location>
        <begin position="6"/>
        <end position="26"/>
    </location>
</feature>
<gene>
    <name evidence="5" type="ORF">DICVIV_05843</name>
</gene>
<organism evidence="5 6">
    <name type="scientific">Dictyocaulus viviparus</name>
    <name type="common">Bovine lungworm</name>
    <dbReference type="NCBI Taxonomy" id="29172"/>
    <lineage>
        <taxon>Eukaryota</taxon>
        <taxon>Metazoa</taxon>
        <taxon>Ecdysozoa</taxon>
        <taxon>Nematoda</taxon>
        <taxon>Chromadorea</taxon>
        <taxon>Rhabditida</taxon>
        <taxon>Rhabditina</taxon>
        <taxon>Rhabditomorpha</taxon>
        <taxon>Strongyloidea</taxon>
        <taxon>Metastrongylidae</taxon>
        <taxon>Dictyocaulus</taxon>
    </lineage>
</organism>
<dbReference type="PANTHER" id="PTHR24637:SF236">
    <property type="entry name" value="NEMATODE CUTICLE COLLAGEN N-TERMINAL DOMAIN-CONTAINING PROTEIN"/>
    <property type="match status" value="1"/>
</dbReference>
<dbReference type="PROSITE" id="PS51257">
    <property type="entry name" value="PROKAR_LIPOPROTEIN"/>
    <property type="match status" value="1"/>
</dbReference>
<dbReference type="STRING" id="29172.A0A0D8XTU0"/>
<accession>A0A0D8XTU0</accession>
<evidence type="ECO:0000313" key="5">
    <source>
        <dbReference type="EMBL" id="KJH48048.1"/>
    </source>
</evidence>
<keyword evidence="3" id="KW-0472">Membrane</keyword>
<keyword evidence="6" id="KW-1185">Reference proteome</keyword>
<dbReference type="Pfam" id="PF01391">
    <property type="entry name" value="Collagen"/>
    <property type="match status" value="1"/>
</dbReference>
<dbReference type="AlphaFoldDB" id="A0A0D8XTU0"/>
<dbReference type="GO" id="GO:0042302">
    <property type="term" value="F:structural constituent of cuticle"/>
    <property type="evidence" value="ECO:0007669"/>
    <property type="project" value="InterPro"/>
</dbReference>
<feature type="compositionally biased region" description="Low complexity" evidence="2">
    <location>
        <begin position="112"/>
        <end position="184"/>
    </location>
</feature>
<proteinExistence type="predicted"/>
<feature type="domain" description="Nematode cuticle collagen N-terminal" evidence="4">
    <location>
        <begin position="6"/>
        <end position="58"/>
    </location>
</feature>
<evidence type="ECO:0000256" key="3">
    <source>
        <dbReference type="SAM" id="Phobius"/>
    </source>
</evidence>
<evidence type="ECO:0000313" key="6">
    <source>
        <dbReference type="Proteomes" id="UP000053766"/>
    </source>
</evidence>
<sequence length="215" mass="21353">MFEEKFVVGVASVCSTLTIVGCLVVVSSLYNTINGIHEDVLDGVSVFRAETDSAWTQMMDFQITVAPANKPRENPFNSIFRNKRQANGLPAFCQCEPSKPTCPPGPPGPPGQAGAPGSDGQPGQPGESGTSSKGTPGAPGPAGAAGAPGKAGSPGQPGQPGAIGQPGPAGQPGAPGQPGSDGQPGEPGGPGLPGSDAAYCPCPPRSNVFVSRFAH</sequence>
<dbReference type="InterPro" id="IPR008160">
    <property type="entry name" value="Collagen"/>
</dbReference>
<evidence type="ECO:0000256" key="1">
    <source>
        <dbReference type="ARBA" id="ARBA00022737"/>
    </source>
</evidence>
<name>A0A0D8XTU0_DICVI</name>
<dbReference type="EMBL" id="KN716282">
    <property type="protein sequence ID" value="KJH48048.1"/>
    <property type="molecule type" value="Genomic_DNA"/>
</dbReference>
<dbReference type="OrthoDB" id="5875171at2759"/>
<reference evidence="5 6" key="1">
    <citation type="submission" date="2013-11" db="EMBL/GenBank/DDBJ databases">
        <title>Draft genome of the bovine lungworm Dictyocaulus viviparus.</title>
        <authorList>
            <person name="Mitreva M."/>
        </authorList>
    </citation>
    <scope>NUCLEOTIDE SEQUENCE [LARGE SCALE GENOMIC DNA]</scope>
    <source>
        <strain evidence="5 6">HannoverDv2000</strain>
    </source>
</reference>
<keyword evidence="3" id="KW-0812">Transmembrane</keyword>
<protein>
    <submittedName>
        <fullName evidence="5">Nematode cuticle collagen domain protein</fullName>
    </submittedName>
</protein>
<dbReference type="InterPro" id="IPR002486">
    <property type="entry name" value="Col_cuticle_N"/>
</dbReference>
<keyword evidence="1" id="KW-0677">Repeat</keyword>
<evidence type="ECO:0000259" key="4">
    <source>
        <dbReference type="SMART" id="SM01088"/>
    </source>
</evidence>
<keyword evidence="5" id="KW-0176">Collagen</keyword>
<dbReference type="Proteomes" id="UP000053766">
    <property type="component" value="Unassembled WGS sequence"/>
</dbReference>
<feature type="region of interest" description="Disordered" evidence="2">
    <location>
        <begin position="99"/>
        <end position="198"/>
    </location>
</feature>
<evidence type="ECO:0000256" key="2">
    <source>
        <dbReference type="SAM" id="MobiDB-lite"/>
    </source>
</evidence>
<feature type="compositionally biased region" description="Pro residues" evidence="2">
    <location>
        <begin position="100"/>
        <end position="110"/>
    </location>
</feature>
<dbReference type="SMART" id="SM01088">
    <property type="entry name" value="Col_cuticle_N"/>
    <property type="match status" value="1"/>
</dbReference>